<dbReference type="RefSeq" id="XP_024582368.1">
    <property type="nucleotide sequence ID" value="XM_024716807.2"/>
</dbReference>
<organism evidence="1 2">
    <name type="scientific">Plasmopara halstedii</name>
    <name type="common">Downy mildew of sunflower</name>
    <dbReference type="NCBI Taxonomy" id="4781"/>
    <lineage>
        <taxon>Eukaryota</taxon>
        <taxon>Sar</taxon>
        <taxon>Stramenopiles</taxon>
        <taxon>Oomycota</taxon>
        <taxon>Peronosporomycetes</taxon>
        <taxon>Peronosporales</taxon>
        <taxon>Peronosporaceae</taxon>
        <taxon>Plasmopara</taxon>
    </lineage>
</organism>
<reference evidence="2" key="1">
    <citation type="submission" date="2014-09" db="EMBL/GenBank/DDBJ databases">
        <authorList>
            <person name="Sharma Rahul"/>
            <person name="Thines Marco"/>
        </authorList>
    </citation>
    <scope>NUCLEOTIDE SEQUENCE [LARGE SCALE GENOMIC DNA]</scope>
</reference>
<protein>
    <submittedName>
        <fullName evidence="1">Uncharacterized protein</fullName>
    </submittedName>
</protein>
<keyword evidence="2" id="KW-1185">Reference proteome</keyword>
<dbReference type="AlphaFoldDB" id="A0A0P1AYS5"/>
<dbReference type="GeneID" id="36409898"/>
<name>A0A0P1AYS5_PLAHL</name>
<accession>A0A0P1AYS5</accession>
<sequence length="62" mass="7039">MELAFLSTFYARYIATYLALPLELFDSDLVLECSTTHLITFHDLLEDKNRINSVPKSSVGQS</sequence>
<dbReference type="EMBL" id="CCYD01001884">
    <property type="protein sequence ID" value="CEG45999.1"/>
    <property type="molecule type" value="Genomic_DNA"/>
</dbReference>
<evidence type="ECO:0000313" key="1">
    <source>
        <dbReference type="EMBL" id="CEG45999.1"/>
    </source>
</evidence>
<dbReference type="Proteomes" id="UP000054928">
    <property type="component" value="Unassembled WGS sequence"/>
</dbReference>
<proteinExistence type="predicted"/>
<evidence type="ECO:0000313" key="2">
    <source>
        <dbReference type="Proteomes" id="UP000054928"/>
    </source>
</evidence>